<feature type="compositionally biased region" description="Basic and acidic residues" evidence="1">
    <location>
        <begin position="127"/>
        <end position="142"/>
    </location>
</feature>
<reference evidence="2" key="1">
    <citation type="submission" date="2023-06" db="EMBL/GenBank/DDBJ databases">
        <authorList>
            <consortium name="Lawrence Berkeley National Laboratory"/>
            <person name="Ahrendt S."/>
            <person name="Sahu N."/>
            <person name="Indic B."/>
            <person name="Wong-Bajracharya J."/>
            <person name="Merenyi Z."/>
            <person name="Ke H.-M."/>
            <person name="Monk M."/>
            <person name="Kocsube S."/>
            <person name="Drula E."/>
            <person name="Lipzen A."/>
            <person name="Balint B."/>
            <person name="Henrissat B."/>
            <person name="Andreopoulos B."/>
            <person name="Martin F.M."/>
            <person name="Harder C.B."/>
            <person name="Rigling D."/>
            <person name="Ford K.L."/>
            <person name="Foster G.D."/>
            <person name="Pangilinan J."/>
            <person name="Papanicolaou A."/>
            <person name="Barry K."/>
            <person name="LaButti K."/>
            <person name="Viragh M."/>
            <person name="Koriabine M."/>
            <person name="Yan M."/>
            <person name="Riley R."/>
            <person name="Champramary S."/>
            <person name="Plett K.L."/>
            <person name="Tsai I.J."/>
            <person name="Slot J."/>
            <person name="Sipos G."/>
            <person name="Plett J."/>
            <person name="Nagy L.G."/>
            <person name="Grigoriev I.V."/>
        </authorList>
    </citation>
    <scope>NUCLEOTIDE SEQUENCE</scope>
    <source>
        <strain evidence="2">CCBAS 213</strain>
    </source>
</reference>
<dbReference type="RefSeq" id="XP_060323149.1">
    <property type="nucleotide sequence ID" value="XM_060480007.1"/>
</dbReference>
<accession>A0AA39JB49</accession>
<proteinExistence type="predicted"/>
<evidence type="ECO:0000256" key="1">
    <source>
        <dbReference type="SAM" id="MobiDB-lite"/>
    </source>
</evidence>
<feature type="compositionally biased region" description="Acidic residues" evidence="1">
    <location>
        <begin position="101"/>
        <end position="116"/>
    </location>
</feature>
<feature type="compositionally biased region" description="Basic residues" evidence="1">
    <location>
        <begin position="155"/>
        <end position="165"/>
    </location>
</feature>
<evidence type="ECO:0000313" key="2">
    <source>
        <dbReference type="EMBL" id="KAK0439079.1"/>
    </source>
</evidence>
<dbReference type="AlphaFoldDB" id="A0AA39JB49"/>
<dbReference type="EMBL" id="JAUEPS010000090">
    <property type="protein sequence ID" value="KAK0439079.1"/>
    <property type="molecule type" value="Genomic_DNA"/>
</dbReference>
<organism evidence="2 3">
    <name type="scientific">Armillaria tabescens</name>
    <name type="common">Ringless honey mushroom</name>
    <name type="synonym">Agaricus tabescens</name>
    <dbReference type="NCBI Taxonomy" id="1929756"/>
    <lineage>
        <taxon>Eukaryota</taxon>
        <taxon>Fungi</taxon>
        <taxon>Dikarya</taxon>
        <taxon>Basidiomycota</taxon>
        <taxon>Agaricomycotina</taxon>
        <taxon>Agaricomycetes</taxon>
        <taxon>Agaricomycetidae</taxon>
        <taxon>Agaricales</taxon>
        <taxon>Marasmiineae</taxon>
        <taxon>Physalacriaceae</taxon>
        <taxon>Desarmillaria</taxon>
    </lineage>
</organism>
<dbReference type="GeneID" id="85363555"/>
<feature type="compositionally biased region" description="Low complexity" evidence="1">
    <location>
        <begin position="64"/>
        <end position="75"/>
    </location>
</feature>
<keyword evidence="3" id="KW-1185">Reference proteome</keyword>
<feature type="non-terminal residue" evidence="2">
    <location>
        <position position="540"/>
    </location>
</feature>
<dbReference type="InterPro" id="IPR046521">
    <property type="entry name" value="DUF6698"/>
</dbReference>
<gene>
    <name evidence="2" type="ORF">EV420DRAFT_1735635</name>
</gene>
<name>A0AA39JB49_ARMTA</name>
<evidence type="ECO:0000313" key="3">
    <source>
        <dbReference type="Proteomes" id="UP001175211"/>
    </source>
</evidence>
<sequence>MPNAAQTKPKPITKPKKSSAQPVPSTHAIVAKPKPVQKRYRNSSSDVESEEEHPASKKAKPLTKMKQTTKASQSSKTEESKKAKKIGIRKLPSPPVTSDRDDLEDANDDYEDEEDTSAVKSDSSDDNDGRVGGDTVKIKSSDNDDSDEPVQPKAKASRTKQKRYKVLQQITSEDGKAPEKRKENLEECIKILSDAHKWGKLMPRAINLWVDPEDVLLEGIEHSLGSDSSSDKGPNIHAYEILTSLWSIDLSSDLEYFVDADDGISKICTAVHKGFKAGHQEDTHKIREAILKIIVKDPRKETLSIPVPVIKPAQGFNYFETARLLCPQNYLETFDSDDKWRQQLREGKIRITHWELPSFLFDQSKASLDDDLAGCMEGYVLVRTVKHLLLSDGIPGKTKGPTRPPIAKIYKIKTITGRIIAYGACQARYALSSVDGWTRWDGKFNLAKLYDTIVDMYEDFPEDPWAVQSLAWWNKEIFGNSAGDDDEDEDDMVPPPESTVARMAEARRQRQEIHKAARVAADVGDLLRNGGFPFTKPEST</sequence>
<dbReference type="Proteomes" id="UP001175211">
    <property type="component" value="Unassembled WGS sequence"/>
</dbReference>
<feature type="region of interest" description="Disordered" evidence="1">
    <location>
        <begin position="1"/>
        <end position="181"/>
    </location>
</feature>
<dbReference type="Pfam" id="PF20414">
    <property type="entry name" value="DUF6698"/>
    <property type="match status" value="1"/>
</dbReference>
<protein>
    <submittedName>
        <fullName evidence="2">Uncharacterized protein</fullName>
    </submittedName>
</protein>
<comment type="caution">
    <text evidence="2">The sequence shown here is derived from an EMBL/GenBank/DDBJ whole genome shotgun (WGS) entry which is preliminary data.</text>
</comment>